<evidence type="ECO:0000313" key="2">
    <source>
        <dbReference type="EMBL" id="MBP3985378.1"/>
    </source>
</evidence>
<name>A0A940X7F1_9GAMM</name>
<dbReference type="AlphaFoldDB" id="A0A940X7F1"/>
<evidence type="ECO:0000313" key="3">
    <source>
        <dbReference type="Proteomes" id="UP000673447"/>
    </source>
</evidence>
<dbReference type="InterPro" id="IPR016039">
    <property type="entry name" value="Thiolase-like"/>
</dbReference>
<dbReference type="InterPro" id="IPR014030">
    <property type="entry name" value="Ketoacyl_synth_N"/>
</dbReference>
<dbReference type="SUPFAM" id="SSF53901">
    <property type="entry name" value="Thiolase-like"/>
    <property type="match status" value="1"/>
</dbReference>
<dbReference type="EMBL" id="JAGKTC010000003">
    <property type="protein sequence ID" value="MBP3985378.1"/>
    <property type="molecule type" value="Genomic_DNA"/>
</dbReference>
<reference evidence="2" key="1">
    <citation type="journal article" date="2016" name="Int. J. Syst. Evol. Microbiol.">
        <title>Pseudoxanthomonas helianthi sp. nov., isolated from roots of Jerusalem artichoke (Helianthus tuberosus).</title>
        <authorList>
            <person name="Kittiwongwattana C."/>
            <person name="Thawai C."/>
        </authorList>
    </citation>
    <scope>NUCLEOTIDE SEQUENCE</scope>
    <source>
        <strain evidence="2">110414</strain>
    </source>
</reference>
<gene>
    <name evidence="2" type="ORF">J5837_13270</name>
</gene>
<comment type="caution">
    <text evidence="2">The sequence shown here is derived from an EMBL/GenBank/DDBJ whole genome shotgun (WGS) entry which is preliminary data.</text>
</comment>
<dbReference type="Pfam" id="PF13723">
    <property type="entry name" value="Ketoacyl-synt_2"/>
    <property type="match status" value="1"/>
</dbReference>
<accession>A0A940X7F1</accession>
<keyword evidence="3" id="KW-1185">Reference proteome</keyword>
<protein>
    <submittedName>
        <fullName evidence="2">Beta-ketoacyl synthase chain length factor</fullName>
    </submittedName>
</protein>
<organism evidence="2 3">
    <name type="scientific">Pseudoxanthomonas helianthi</name>
    <dbReference type="NCBI Taxonomy" id="1453541"/>
    <lineage>
        <taxon>Bacteria</taxon>
        <taxon>Pseudomonadati</taxon>
        <taxon>Pseudomonadota</taxon>
        <taxon>Gammaproteobacteria</taxon>
        <taxon>Lysobacterales</taxon>
        <taxon>Lysobacteraceae</taxon>
        <taxon>Pseudoxanthomonas</taxon>
    </lineage>
</organism>
<feature type="domain" description="Beta-ketoacyl synthase-like N-terminal" evidence="1">
    <location>
        <begin position="22"/>
        <end position="242"/>
    </location>
</feature>
<proteinExistence type="predicted"/>
<dbReference type="RefSeq" id="WP_210537245.1">
    <property type="nucleotide sequence ID" value="NZ_JAGKTC010000003.1"/>
</dbReference>
<sequence>MIEFTVADWAAWAPGLTGAEDWRAWARQPYPPRGEDAPPLTEVPAMQRRRIERLGRMAMQAAYWCQPAQAEAMPLVFASRHGDPARSLELLDAMTRGEAMSPAGFSLSVHNAIAAMYSIVRGERGNYVALAAGAATAEAALVEAAGLLADGAPEALVVLYDSPLPEVYQSYADEPDPYYAWCWRIARAGEGPRIALANAADEPGIEEPAPPGLPHGLDVLRFLLAGDAELTFRDQGVQWRWSRRA</sequence>
<dbReference type="GO" id="GO:0016746">
    <property type="term" value="F:acyltransferase activity"/>
    <property type="evidence" value="ECO:0007669"/>
    <property type="project" value="InterPro"/>
</dbReference>
<evidence type="ECO:0000259" key="1">
    <source>
        <dbReference type="Pfam" id="PF13723"/>
    </source>
</evidence>
<reference evidence="2" key="2">
    <citation type="submission" date="2021-03" db="EMBL/GenBank/DDBJ databases">
        <authorList>
            <person name="Cao W."/>
        </authorList>
    </citation>
    <scope>NUCLEOTIDE SEQUENCE</scope>
    <source>
        <strain evidence="2">110414</strain>
    </source>
</reference>
<dbReference type="Proteomes" id="UP000673447">
    <property type="component" value="Unassembled WGS sequence"/>
</dbReference>